<sequence length="29" mass="3184">MVLPIIAYGNPVLRKVGTEIPPIILNSKH</sequence>
<gene>
    <name evidence="1" type="ORF">NCTC11545_01388</name>
</gene>
<protein>
    <recommendedName>
        <fullName evidence="3">Peptide deformylase</fullName>
    </recommendedName>
</protein>
<dbReference type="AlphaFoldDB" id="A0A2X2SLR1"/>
<proteinExistence type="predicted"/>
<name>A0A2X2SLR1_CAPOC</name>
<organism evidence="1 2">
    <name type="scientific">Capnocytophaga ochracea</name>
    <dbReference type="NCBI Taxonomy" id="1018"/>
    <lineage>
        <taxon>Bacteria</taxon>
        <taxon>Pseudomonadati</taxon>
        <taxon>Bacteroidota</taxon>
        <taxon>Flavobacteriia</taxon>
        <taxon>Flavobacteriales</taxon>
        <taxon>Flavobacteriaceae</taxon>
        <taxon>Capnocytophaga</taxon>
    </lineage>
</organism>
<accession>A0A2X2SLR1</accession>
<dbReference type="Proteomes" id="UP000250169">
    <property type="component" value="Unassembled WGS sequence"/>
</dbReference>
<evidence type="ECO:0000313" key="2">
    <source>
        <dbReference type="Proteomes" id="UP000250169"/>
    </source>
</evidence>
<evidence type="ECO:0008006" key="3">
    <source>
        <dbReference type="Google" id="ProtNLM"/>
    </source>
</evidence>
<evidence type="ECO:0000313" key="1">
    <source>
        <dbReference type="EMBL" id="SQA94006.1"/>
    </source>
</evidence>
<reference evidence="1 2" key="1">
    <citation type="submission" date="2018-06" db="EMBL/GenBank/DDBJ databases">
        <authorList>
            <consortium name="Pathogen Informatics"/>
            <person name="Doyle S."/>
        </authorList>
    </citation>
    <scope>NUCLEOTIDE SEQUENCE [LARGE SCALE GENOMIC DNA]</scope>
    <source>
        <strain evidence="1 2">NCTC11545</strain>
    </source>
</reference>
<dbReference type="EMBL" id="UAVS01000005">
    <property type="protein sequence ID" value="SQA94006.1"/>
    <property type="molecule type" value="Genomic_DNA"/>
</dbReference>